<dbReference type="InterPro" id="IPR002293">
    <property type="entry name" value="AA/rel_permease1"/>
</dbReference>
<feature type="transmembrane region" description="Helical" evidence="6">
    <location>
        <begin position="185"/>
        <end position="209"/>
    </location>
</feature>
<keyword evidence="4 6" id="KW-1133">Transmembrane helix</keyword>
<evidence type="ECO:0008006" key="13">
    <source>
        <dbReference type="Google" id="ProtNLM"/>
    </source>
</evidence>
<dbReference type="PIRSF" id="PIRSF006060">
    <property type="entry name" value="AA_transporter"/>
    <property type="match status" value="1"/>
</dbReference>
<protein>
    <recommendedName>
        <fullName evidence="13">Amino acid transporter</fullName>
    </recommendedName>
</protein>
<dbReference type="OrthoDB" id="10054429at2759"/>
<feature type="transmembrane region" description="Helical" evidence="6">
    <location>
        <begin position="444"/>
        <end position="465"/>
    </location>
</feature>
<gene>
    <name evidence="10" type="ORF">HFQ381_LOCUS24955</name>
    <name evidence="7" type="ORF">LUA448_LOCUS5254</name>
    <name evidence="8" type="ORF">TIS948_LOCUS18291</name>
    <name evidence="9" type="ORF">UJA718_LOCUS16135</name>
</gene>
<feature type="transmembrane region" description="Helical" evidence="6">
    <location>
        <begin position="375"/>
        <end position="395"/>
    </location>
</feature>
<feature type="transmembrane region" description="Helical" evidence="6">
    <location>
        <begin position="471"/>
        <end position="492"/>
    </location>
</feature>
<dbReference type="PANTHER" id="PTHR45649:SF26">
    <property type="entry name" value="OS04G0435100 PROTEIN"/>
    <property type="match status" value="1"/>
</dbReference>
<dbReference type="EMBL" id="CAJNXB010003178">
    <property type="protein sequence ID" value="CAF3300334.1"/>
    <property type="molecule type" value="Genomic_DNA"/>
</dbReference>
<feature type="transmembrane region" description="Helical" evidence="6">
    <location>
        <begin position="152"/>
        <end position="173"/>
    </location>
</feature>
<evidence type="ECO:0000256" key="5">
    <source>
        <dbReference type="ARBA" id="ARBA00023136"/>
    </source>
</evidence>
<keyword evidence="2" id="KW-0813">Transport</keyword>
<keyword evidence="12" id="KW-1185">Reference proteome</keyword>
<feature type="transmembrane region" description="Helical" evidence="6">
    <location>
        <begin position="71"/>
        <end position="92"/>
    </location>
</feature>
<evidence type="ECO:0000256" key="3">
    <source>
        <dbReference type="ARBA" id="ARBA00022692"/>
    </source>
</evidence>
<dbReference type="Gene3D" id="1.20.1740.10">
    <property type="entry name" value="Amino acid/polyamine transporter I"/>
    <property type="match status" value="1"/>
</dbReference>
<comment type="caution">
    <text evidence="7">The sequence shown here is derived from an EMBL/GenBank/DDBJ whole genome shotgun (WGS) entry which is preliminary data.</text>
</comment>
<feature type="transmembrane region" description="Helical" evidence="6">
    <location>
        <begin position="311"/>
        <end position="337"/>
    </location>
</feature>
<accession>A0A817RSU8</accession>
<dbReference type="GO" id="GO:0016020">
    <property type="term" value="C:membrane"/>
    <property type="evidence" value="ECO:0007669"/>
    <property type="project" value="UniProtKB-SubCell"/>
</dbReference>
<dbReference type="PANTHER" id="PTHR45649">
    <property type="entry name" value="AMINO-ACID PERMEASE BAT1"/>
    <property type="match status" value="1"/>
</dbReference>
<dbReference type="Proteomes" id="UP000663825">
    <property type="component" value="Unassembled WGS sequence"/>
</dbReference>
<dbReference type="Proteomes" id="UP000663851">
    <property type="component" value="Unassembled WGS sequence"/>
</dbReference>
<evidence type="ECO:0000313" key="10">
    <source>
        <dbReference type="EMBL" id="CAF4464802.1"/>
    </source>
</evidence>
<dbReference type="EMBL" id="CAJOBP010002468">
    <property type="protein sequence ID" value="CAF4356260.1"/>
    <property type="molecule type" value="Genomic_DNA"/>
</dbReference>
<evidence type="ECO:0000256" key="6">
    <source>
        <dbReference type="SAM" id="Phobius"/>
    </source>
</evidence>
<dbReference type="EMBL" id="CAJNYD010000432">
    <property type="protein sequence ID" value="CAF3258544.1"/>
    <property type="molecule type" value="Genomic_DNA"/>
</dbReference>
<reference evidence="7" key="1">
    <citation type="submission" date="2021-02" db="EMBL/GenBank/DDBJ databases">
        <authorList>
            <person name="Nowell W R."/>
        </authorList>
    </citation>
    <scope>NUCLEOTIDE SEQUENCE</scope>
</reference>
<organism evidence="7 11">
    <name type="scientific">Rotaria socialis</name>
    <dbReference type="NCBI Taxonomy" id="392032"/>
    <lineage>
        <taxon>Eukaryota</taxon>
        <taxon>Metazoa</taxon>
        <taxon>Spiralia</taxon>
        <taxon>Gnathifera</taxon>
        <taxon>Rotifera</taxon>
        <taxon>Eurotatoria</taxon>
        <taxon>Bdelloidea</taxon>
        <taxon>Philodinida</taxon>
        <taxon>Philodinidae</taxon>
        <taxon>Rotaria</taxon>
    </lineage>
</organism>
<evidence type="ECO:0000256" key="2">
    <source>
        <dbReference type="ARBA" id="ARBA00022448"/>
    </source>
</evidence>
<comment type="subcellular location">
    <subcellularLocation>
        <location evidence="1">Membrane</location>
        <topology evidence="1">Multi-pass membrane protein</topology>
    </subcellularLocation>
</comment>
<dbReference type="AlphaFoldDB" id="A0A817RSU8"/>
<keyword evidence="5 6" id="KW-0472">Membrane</keyword>
<sequence>MAKEIEKANEEEEEEDSAVRLLREMGYKQELYRGFAPFMSFTFCFTAVNVLASITIGFSLSLKTGGSAIAIWSWFLSSIFTILVGLSFAEICSVYPSAGSVYHWAGELMTARYAPLACFICGWFNFIGNVMGDVAMSSGFATMLNTAMIISGNSSLSTGVQTGISIGMTFIWVTTNALRIDQQGWIHTLATGIQIGGVIIIATVLFTMARQQATAEDVFTSTYNGTGFPFIYVCFIGVIPALFAFSGYDSGAHLAEETRDASRATPKGIVGTCICSAVAGATFLLALLFSIPNVRSFVESNQYSGSELNLAIATCQLAVPSPGPLLLTILLLVNMYFAGMSSLTGTSRISFAMARDGVLPFSAILRWIFQPTKSPIATLIFIFILESSFLLLQLAEPTAFNAFLASNTLGLQISYGIPVLLRCTVARNCFVLGEFNLGRFGQPIAVISSAWLFITAFIMFFPFQYPVTSNNMNYAVVIIGGTSLVAAVYWIVSARHWFLGPKRTHIDSTPLLPVQGLNKESNEGLPSSDSVRP</sequence>
<dbReference type="Proteomes" id="UP000663833">
    <property type="component" value="Unassembled WGS sequence"/>
</dbReference>
<evidence type="ECO:0000313" key="8">
    <source>
        <dbReference type="EMBL" id="CAF3300334.1"/>
    </source>
</evidence>
<keyword evidence="3 6" id="KW-0812">Transmembrane</keyword>
<evidence type="ECO:0000313" key="11">
    <source>
        <dbReference type="Proteomes" id="UP000663833"/>
    </source>
</evidence>
<feature type="transmembrane region" description="Helical" evidence="6">
    <location>
        <begin position="269"/>
        <end position="291"/>
    </location>
</feature>
<dbReference type="GO" id="GO:0022857">
    <property type="term" value="F:transmembrane transporter activity"/>
    <property type="evidence" value="ECO:0007669"/>
    <property type="project" value="InterPro"/>
</dbReference>
<evidence type="ECO:0000256" key="1">
    <source>
        <dbReference type="ARBA" id="ARBA00004141"/>
    </source>
</evidence>
<evidence type="ECO:0000313" key="7">
    <source>
        <dbReference type="EMBL" id="CAF3258544.1"/>
    </source>
</evidence>
<dbReference type="Pfam" id="PF13520">
    <property type="entry name" value="AA_permease_2"/>
    <property type="match status" value="1"/>
</dbReference>
<evidence type="ECO:0000313" key="12">
    <source>
        <dbReference type="Proteomes" id="UP000663873"/>
    </source>
</evidence>
<feature type="transmembrane region" description="Helical" evidence="6">
    <location>
        <begin position="113"/>
        <end position="132"/>
    </location>
</feature>
<feature type="transmembrane region" description="Helical" evidence="6">
    <location>
        <begin position="35"/>
        <end position="59"/>
    </location>
</feature>
<evidence type="ECO:0000313" key="9">
    <source>
        <dbReference type="EMBL" id="CAF4356260.1"/>
    </source>
</evidence>
<proteinExistence type="predicted"/>
<evidence type="ECO:0000256" key="4">
    <source>
        <dbReference type="ARBA" id="ARBA00022989"/>
    </source>
</evidence>
<dbReference type="EMBL" id="CAJOBO010002713">
    <property type="protein sequence ID" value="CAF4464802.1"/>
    <property type="molecule type" value="Genomic_DNA"/>
</dbReference>
<name>A0A817RSU8_9BILA</name>
<feature type="transmembrane region" description="Helical" evidence="6">
    <location>
        <begin position="229"/>
        <end position="248"/>
    </location>
</feature>
<dbReference type="Proteomes" id="UP000663873">
    <property type="component" value="Unassembled WGS sequence"/>
</dbReference>